<evidence type="ECO:0000313" key="2">
    <source>
        <dbReference type="Proteomes" id="UP000257109"/>
    </source>
</evidence>
<dbReference type="AlphaFoldDB" id="A0A371G917"/>
<accession>A0A371G917</accession>
<gene>
    <name evidence="1" type="ORF">CR513_31546</name>
</gene>
<protein>
    <submittedName>
        <fullName evidence="1">Uncharacterized protein</fullName>
    </submittedName>
</protein>
<comment type="caution">
    <text evidence="1">The sequence shown here is derived from an EMBL/GenBank/DDBJ whole genome shotgun (WGS) entry which is preliminary data.</text>
</comment>
<dbReference type="OrthoDB" id="1928766at2759"/>
<name>A0A371G917_MUCPR</name>
<reference evidence="1" key="1">
    <citation type="submission" date="2018-05" db="EMBL/GenBank/DDBJ databases">
        <title>Draft genome of Mucuna pruriens seed.</title>
        <authorList>
            <person name="Nnadi N.E."/>
            <person name="Vos R."/>
            <person name="Hasami M.H."/>
            <person name="Devisetty U.K."/>
            <person name="Aguiy J.C."/>
        </authorList>
    </citation>
    <scope>NUCLEOTIDE SEQUENCE [LARGE SCALE GENOMIC DNA]</scope>
    <source>
        <strain evidence="1">JCA_2017</strain>
    </source>
</reference>
<dbReference type="Proteomes" id="UP000257109">
    <property type="component" value="Unassembled WGS sequence"/>
</dbReference>
<sequence>MVCQGYARYRPKFYVPLPVGQLRFQTSGIEKKETRGGKVSGQVRKLITAGFVREVQYPTWFANVVMVKKANDW</sequence>
<keyword evidence="2" id="KW-1185">Reference proteome</keyword>
<evidence type="ECO:0000313" key="1">
    <source>
        <dbReference type="EMBL" id="RDX87048.1"/>
    </source>
</evidence>
<dbReference type="EMBL" id="QJKJ01006351">
    <property type="protein sequence ID" value="RDX87048.1"/>
    <property type="molecule type" value="Genomic_DNA"/>
</dbReference>
<organism evidence="1 2">
    <name type="scientific">Mucuna pruriens</name>
    <name type="common">Velvet bean</name>
    <name type="synonym">Dolichos pruriens</name>
    <dbReference type="NCBI Taxonomy" id="157652"/>
    <lineage>
        <taxon>Eukaryota</taxon>
        <taxon>Viridiplantae</taxon>
        <taxon>Streptophyta</taxon>
        <taxon>Embryophyta</taxon>
        <taxon>Tracheophyta</taxon>
        <taxon>Spermatophyta</taxon>
        <taxon>Magnoliopsida</taxon>
        <taxon>eudicotyledons</taxon>
        <taxon>Gunneridae</taxon>
        <taxon>Pentapetalae</taxon>
        <taxon>rosids</taxon>
        <taxon>fabids</taxon>
        <taxon>Fabales</taxon>
        <taxon>Fabaceae</taxon>
        <taxon>Papilionoideae</taxon>
        <taxon>50 kb inversion clade</taxon>
        <taxon>NPAAA clade</taxon>
        <taxon>indigoferoid/millettioid clade</taxon>
        <taxon>Phaseoleae</taxon>
        <taxon>Mucuna</taxon>
    </lineage>
</organism>
<proteinExistence type="predicted"/>
<feature type="non-terminal residue" evidence="1">
    <location>
        <position position="1"/>
    </location>
</feature>